<dbReference type="InterPro" id="IPR011947">
    <property type="entry name" value="FCP1_euk"/>
</dbReference>
<dbReference type="InterPro" id="IPR036420">
    <property type="entry name" value="BRCT_dom_sf"/>
</dbReference>
<evidence type="ECO:0000256" key="5">
    <source>
        <dbReference type="ARBA" id="ARBA00048336"/>
    </source>
</evidence>
<comment type="caution">
    <text evidence="10">The sequence shown here is derived from an EMBL/GenBank/DDBJ whole genome shotgun (WGS) entry which is preliminary data.</text>
</comment>
<dbReference type="PANTHER" id="PTHR23081:SF36">
    <property type="entry name" value="RNA POLYMERASE II SUBUNIT A C-TERMINAL DOMAIN PHOSPHATASE"/>
    <property type="match status" value="1"/>
</dbReference>
<comment type="catalytic activity">
    <reaction evidence="4 6">
        <text>O-phospho-L-seryl-[protein] + H2O = L-seryl-[protein] + phosphate</text>
        <dbReference type="Rhea" id="RHEA:20629"/>
        <dbReference type="Rhea" id="RHEA-COMP:9863"/>
        <dbReference type="Rhea" id="RHEA-COMP:11604"/>
        <dbReference type="ChEBI" id="CHEBI:15377"/>
        <dbReference type="ChEBI" id="CHEBI:29999"/>
        <dbReference type="ChEBI" id="CHEBI:43474"/>
        <dbReference type="ChEBI" id="CHEBI:83421"/>
        <dbReference type="EC" id="3.1.3.16"/>
    </reaction>
</comment>
<keyword evidence="2 6" id="KW-0378">Hydrolase</keyword>
<dbReference type="EC" id="3.1.3.16" evidence="6"/>
<dbReference type="InterPro" id="IPR004274">
    <property type="entry name" value="FCP1_dom"/>
</dbReference>
<dbReference type="Gene3D" id="3.40.50.10190">
    <property type="entry name" value="BRCT domain"/>
    <property type="match status" value="1"/>
</dbReference>
<evidence type="ECO:0000259" key="8">
    <source>
        <dbReference type="PROSITE" id="PS50969"/>
    </source>
</evidence>
<dbReference type="FunFam" id="3.40.50.1000:FF:000125">
    <property type="entry name" value="RNA polymerase II C-terminal domain phosphatase-like 4"/>
    <property type="match status" value="1"/>
</dbReference>
<dbReference type="Pfam" id="PF00533">
    <property type="entry name" value="BRCT"/>
    <property type="match status" value="1"/>
</dbReference>
<sequence length="457" mass="52343">MSLTAESPLHSSSSSDDFAAFLASELELDSSDTSPCDENVLDDGEADLQEPRIKRQRVEVLEVTATLEGSMTGGTSQENIGTSLKASDEIKCPPHPVSYGGLCGICGKLVEDEVSGVPLRYIDKALRLTSSEIDRLRQADLKDLLRKRKLILILDLDHTLLNSVLFAELSSEEQYLIQHTDSLQGDPNRSIFKLNNMHLLTKLRPFVRTFLEEASSMFEMYVYTMGKRPYALEMAKLLDPKKVYFNSKVISYDDSVEEHQKGLDLILGAESIIMILDDTHRVWERHKENLILMKRYHFFTASYCKFHINAKSGRELKKDEGESDGALATILEILKHAHRSFFDTENKDHKTDLSSRDVRQVLKEIRKEILRGCKIFFSPVLPYRSREIPIWEMAQQMGAICSREVHSSVTHVITVDKNAEEARWALQKKKFLVIPDWIEEAYYSWDRKQEEDFQIGC</sequence>
<dbReference type="PROSITE" id="PS50172">
    <property type="entry name" value="BRCT"/>
    <property type="match status" value="1"/>
</dbReference>
<dbReference type="PROSITE" id="PS50969">
    <property type="entry name" value="FCP1"/>
    <property type="match status" value="1"/>
</dbReference>
<dbReference type="SUPFAM" id="SSF56784">
    <property type="entry name" value="HAD-like"/>
    <property type="match status" value="1"/>
</dbReference>
<accession>A0AAX6IHK5</accession>
<dbReference type="SMART" id="SM00292">
    <property type="entry name" value="BRCT"/>
    <property type="match status" value="1"/>
</dbReference>
<evidence type="ECO:0000256" key="4">
    <source>
        <dbReference type="ARBA" id="ARBA00047761"/>
    </source>
</evidence>
<dbReference type="SMART" id="SM00577">
    <property type="entry name" value="CPDc"/>
    <property type="match status" value="1"/>
</dbReference>
<dbReference type="InterPro" id="IPR039189">
    <property type="entry name" value="Fcp1"/>
</dbReference>
<evidence type="ECO:0000256" key="3">
    <source>
        <dbReference type="ARBA" id="ARBA00023242"/>
    </source>
</evidence>
<evidence type="ECO:0000259" key="7">
    <source>
        <dbReference type="PROSITE" id="PS50172"/>
    </source>
</evidence>
<comment type="subcellular location">
    <subcellularLocation>
        <location evidence="1 6">Nucleus</location>
    </subcellularLocation>
</comment>
<organism evidence="10 11">
    <name type="scientific">Iris pallida</name>
    <name type="common">Sweet iris</name>
    <dbReference type="NCBI Taxonomy" id="29817"/>
    <lineage>
        <taxon>Eukaryota</taxon>
        <taxon>Viridiplantae</taxon>
        <taxon>Streptophyta</taxon>
        <taxon>Embryophyta</taxon>
        <taxon>Tracheophyta</taxon>
        <taxon>Spermatophyta</taxon>
        <taxon>Magnoliopsida</taxon>
        <taxon>Liliopsida</taxon>
        <taxon>Asparagales</taxon>
        <taxon>Iridaceae</taxon>
        <taxon>Iridoideae</taxon>
        <taxon>Irideae</taxon>
        <taxon>Iris</taxon>
    </lineage>
</organism>
<dbReference type="Proteomes" id="UP001140949">
    <property type="component" value="Unassembled WGS sequence"/>
</dbReference>
<evidence type="ECO:0000313" key="9">
    <source>
        <dbReference type="EMBL" id="KAJ6832309.1"/>
    </source>
</evidence>
<name>A0AAX6IHK5_IRIPA</name>
<evidence type="ECO:0000313" key="11">
    <source>
        <dbReference type="Proteomes" id="UP001140949"/>
    </source>
</evidence>
<protein>
    <recommendedName>
        <fullName evidence="6">RNA polymerase II C-terminal domain phosphatase-like</fullName>
        <ecNumber evidence="6">3.1.3.16</ecNumber>
    </recommendedName>
</protein>
<evidence type="ECO:0000256" key="2">
    <source>
        <dbReference type="ARBA" id="ARBA00022801"/>
    </source>
</evidence>
<keyword evidence="11" id="KW-1185">Reference proteome</keyword>
<dbReference type="CDD" id="cd17729">
    <property type="entry name" value="BRCT_CTDP1"/>
    <property type="match status" value="1"/>
</dbReference>
<feature type="domain" description="BRCT" evidence="7">
    <location>
        <begin position="365"/>
        <end position="455"/>
    </location>
</feature>
<proteinExistence type="predicted"/>
<dbReference type="SUPFAM" id="SSF52113">
    <property type="entry name" value="BRCT domain"/>
    <property type="match status" value="1"/>
</dbReference>
<dbReference type="GO" id="GO:0005634">
    <property type="term" value="C:nucleus"/>
    <property type="evidence" value="ECO:0007669"/>
    <property type="project" value="UniProtKB-SubCell"/>
</dbReference>
<dbReference type="EMBL" id="JANAVB010001800">
    <property type="protein sequence ID" value="KAJ6852284.1"/>
    <property type="molecule type" value="Genomic_DNA"/>
</dbReference>
<reference evidence="10" key="1">
    <citation type="journal article" date="2023" name="GigaByte">
        <title>Genome assembly of the bearded iris, Iris pallida Lam.</title>
        <authorList>
            <person name="Bruccoleri R.E."/>
            <person name="Oakeley E.J."/>
            <person name="Faust A.M.E."/>
            <person name="Altorfer M."/>
            <person name="Dessus-Babus S."/>
            <person name="Burckhardt D."/>
            <person name="Oertli M."/>
            <person name="Naumann U."/>
            <person name="Petersen F."/>
            <person name="Wong J."/>
        </authorList>
    </citation>
    <scope>NUCLEOTIDE SEQUENCE</scope>
    <source>
        <strain evidence="10">GSM-AAB239-AS_SAM_17_03QT</strain>
    </source>
</reference>
<gene>
    <name evidence="10" type="ORF">M6B38_254925</name>
    <name evidence="9" type="ORF">M6B38_346310</name>
</gene>
<dbReference type="GO" id="GO:0008420">
    <property type="term" value="F:RNA polymerase II CTD heptapeptide repeat phosphatase activity"/>
    <property type="evidence" value="ECO:0007669"/>
    <property type="project" value="UniProtKB-UniRule"/>
</dbReference>
<feature type="domain" description="FCP1 homology" evidence="8">
    <location>
        <begin position="145"/>
        <end position="316"/>
    </location>
</feature>
<dbReference type="CDD" id="cd07521">
    <property type="entry name" value="HAD_FCP1-like"/>
    <property type="match status" value="1"/>
</dbReference>
<reference evidence="10" key="2">
    <citation type="submission" date="2023-04" db="EMBL/GenBank/DDBJ databases">
        <authorList>
            <person name="Bruccoleri R.E."/>
            <person name="Oakeley E.J."/>
            <person name="Faust A.-M."/>
            <person name="Dessus-Babus S."/>
            <person name="Altorfer M."/>
            <person name="Burckhardt D."/>
            <person name="Oertli M."/>
            <person name="Naumann U."/>
            <person name="Petersen F."/>
            <person name="Wong J."/>
        </authorList>
    </citation>
    <scope>NUCLEOTIDE SEQUENCE</scope>
    <source>
        <strain evidence="10">GSM-AAB239-AS_SAM_17_03QT</strain>
        <tissue evidence="10">Leaf</tissue>
    </source>
</reference>
<dbReference type="PANTHER" id="PTHR23081">
    <property type="entry name" value="RNA POLYMERASE II CTD PHOSPHATASE"/>
    <property type="match status" value="1"/>
</dbReference>
<dbReference type="AlphaFoldDB" id="A0AAX6IHK5"/>
<dbReference type="Pfam" id="PF03031">
    <property type="entry name" value="NIF"/>
    <property type="match status" value="1"/>
</dbReference>
<comment type="catalytic activity">
    <reaction evidence="5 6">
        <text>O-phospho-L-threonyl-[protein] + H2O = L-threonyl-[protein] + phosphate</text>
        <dbReference type="Rhea" id="RHEA:47004"/>
        <dbReference type="Rhea" id="RHEA-COMP:11060"/>
        <dbReference type="Rhea" id="RHEA-COMP:11605"/>
        <dbReference type="ChEBI" id="CHEBI:15377"/>
        <dbReference type="ChEBI" id="CHEBI:30013"/>
        <dbReference type="ChEBI" id="CHEBI:43474"/>
        <dbReference type="ChEBI" id="CHEBI:61977"/>
        <dbReference type="EC" id="3.1.3.16"/>
    </reaction>
</comment>
<evidence type="ECO:0000256" key="6">
    <source>
        <dbReference type="RuleBase" id="RU366066"/>
    </source>
</evidence>
<dbReference type="Gene3D" id="3.40.50.1000">
    <property type="entry name" value="HAD superfamily/HAD-like"/>
    <property type="match status" value="1"/>
</dbReference>
<dbReference type="EMBL" id="JANAVB010016194">
    <property type="protein sequence ID" value="KAJ6832309.1"/>
    <property type="molecule type" value="Genomic_DNA"/>
</dbReference>
<dbReference type="InterPro" id="IPR001357">
    <property type="entry name" value="BRCT_dom"/>
</dbReference>
<comment type="function">
    <text evidence="6">This promotes the activity of RNA polymerase II.</text>
</comment>
<evidence type="ECO:0000313" key="10">
    <source>
        <dbReference type="EMBL" id="KAJ6852284.1"/>
    </source>
</evidence>
<dbReference type="InterPro" id="IPR023214">
    <property type="entry name" value="HAD_sf"/>
</dbReference>
<dbReference type="NCBIfam" id="TIGR02250">
    <property type="entry name" value="FCP1_euk"/>
    <property type="match status" value="1"/>
</dbReference>
<dbReference type="InterPro" id="IPR036412">
    <property type="entry name" value="HAD-like_sf"/>
</dbReference>
<keyword evidence="3 6" id="KW-0539">Nucleus</keyword>
<evidence type="ECO:0000256" key="1">
    <source>
        <dbReference type="ARBA" id="ARBA00004123"/>
    </source>
</evidence>